<dbReference type="AlphaFoldDB" id="A0A4P5PCF4"/>
<proteinExistence type="predicted"/>
<reference evidence="2" key="1">
    <citation type="submission" date="2019-02" db="EMBL/GenBank/DDBJ databases">
        <title>Draft genome sequence of Enterococcus sp. Gos25-1.</title>
        <authorList>
            <person name="Tanaka N."/>
            <person name="Shiwa Y."/>
            <person name="Fujita N."/>
        </authorList>
    </citation>
    <scope>NUCLEOTIDE SEQUENCE [LARGE SCALE GENOMIC DNA]</scope>
    <source>
        <strain evidence="2">Gos25-1</strain>
    </source>
</reference>
<dbReference type="Proteomes" id="UP000290567">
    <property type="component" value="Unassembled WGS sequence"/>
</dbReference>
<dbReference type="OrthoDB" id="2194991at2"/>
<evidence type="ECO:0000313" key="1">
    <source>
        <dbReference type="EMBL" id="GCF95917.1"/>
    </source>
</evidence>
<evidence type="ECO:0000313" key="2">
    <source>
        <dbReference type="Proteomes" id="UP000290567"/>
    </source>
</evidence>
<keyword evidence="2" id="KW-1185">Reference proteome</keyword>
<name>A0A4P5PCF4_9ENTE</name>
<gene>
    <name evidence="1" type="ORF">NRIC_38080</name>
</gene>
<organism evidence="1 2">
    <name type="scientific">Enterococcus florum</name>
    <dbReference type="NCBI Taxonomy" id="2480627"/>
    <lineage>
        <taxon>Bacteria</taxon>
        <taxon>Bacillati</taxon>
        <taxon>Bacillota</taxon>
        <taxon>Bacilli</taxon>
        <taxon>Lactobacillales</taxon>
        <taxon>Enterococcaceae</taxon>
        <taxon>Enterococcus</taxon>
    </lineage>
</organism>
<protein>
    <submittedName>
        <fullName evidence="1">Uncharacterized protein</fullName>
    </submittedName>
</protein>
<sequence length="73" mass="8392">MTEYEKDFIMRQAKDLAKGLGNFLEQESIDQIIDVGQDSSIQNGQKVQLDDFAKNDLEPLEKSEKRLMEVKDS</sequence>
<dbReference type="EMBL" id="BJCC01000051">
    <property type="protein sequence ID" value="GCF95917.1"/>
    <property type="molecule type" value="Genomic_DNA"/>
</dbReference>
<dbReference type="RefSeq" id="WP_146624283.1">
    <property type="nucleotide sequence ID" value="NZ_BJCC01000051.1"/>
</dbReference>
<comment type="caution">
    <text evidence="1">The sequence shown here is derived from an EMBL/GenBank/DDBJ whole genome shotgun (WGS) entry which is preliminary data.</text>
</comment>
<accession>A0A4P5PCF4</accession>